<keyword evidence="5 7" id="KW-0472">Membrane</keyword>
<evidence type="ECO:0000256" key="3">
    <source>
        <dbReference type="ARBA" id="ARBA00022692"/>
    </source>
</evidence>
<dbReference type="PANTHER" id="PTHR32309:SF13">
    <property type="entry name" value="FERRIC ENTEROBACTIN TRANSPORT PROTEIN FEPE"/>
    <property type="match status" value="1"/>
</dbReference>
<organism evidence="10 11">
    <name type="scientific">Paracoccus lutimaris</name>
    <dbReference type="NCBI Taxonomy" id="1490030"/>
    <lineage>
        <taxon>Bacteria</taxon>
        <taxon>Pseudomonadati</taxon>
        <taxon>Pseudomonadota</taxon>
        <taxon>Alphaproteobacteria</taxon>
        <taxon>Rhodobacterales</taxon>
        <taxon>Paracoccaceae</taxon>
        <taxon>Paracoccus</taxon>
    </lineage>
</organism>
<protein>
    <submittedName>
        <fullName evidence="10">Uncharacterized protein involved in exopolysaccharide biosynthesis</fullName>
    </submittedName>
</protein>
<evidence type="ECO:0000313" key="11">
    <source>
        <dbReference type="Proteomes" id="UP000253345"/>
    </source>
</evidence>
<dbReference type="GO" id="GO:0004713">
    <property type="term" value="F:protein tyrosine kinase activity"/>
    <property type="evidence" value="ECO:0007669"/>
    <property type="project" value="TreeGrafter"/>
</dbReference>
<feature type="transmembrane region" description="Helical" evidence="7">
    <location>
        <begin position="39"/>
        <end position="59"/>
    </location>
</feature>
<dbReference type="Gene3D" id="3.40.50.300">
    <property type="entry name" value="P-loop containing nucleotide triphosphate hydrolases"/>
    <property type="match status" value="1"/>
</dbReference>
<evidence type="ECO:0000313" key="10">
    <source>
        <dbReference type="EMBL" id="RCW79650.1"/>
    </source>
</evidence>
<keyword evidence="6" id="KW-0175">Coiled coil</keyword>
<dbReference type="InterPro" id="IPR032807">
    <property type="entry name" value="GNVR"/>
</dbReference>
<dbReference type="InterPro" id="IPR003856">
    <property type="entry name" value="LPS_length_determ_N"/>
</dbReference>
<evidence type="ECO:0000256" key="5">
    <source>
        <dbReference type="ARBA" id="ARBA00023136"/>
    </source>
</evidence>
<evidence type="ECO:0000256" key="4">
    <source>
        <dbReference type="ARBA" id="ARBA00022989"/>
    </source>
</evidence>
<dbReference type="GO" id="GO:0005886">
    <property type="term" value="C:plasma membrane"/>
    <property type="evidence" value="ECO:0007669"/>
    <property type="project" value="UniProtKB-SubCell"/>
</dbReference>
<keyword evidence="2" id="KW-1003">Cell membrane</keyword>
<accession>A0A368YHE0</accession>
<feature type="coiled-coil region" evidence="6">
    <location>
        <begin position="230"/>
        <end position="287"/>
    </location>
</feature>
<evidence type="ECO:0000256" key="7">
    <source>
        <dbReference type="SAM" id="Phobius"/>
    </source>
</evidence>
<keyword evidence="4 7" id="KW-1133">Transmembrane helix</keyword>
<comment type="subcellular location">
    <subcellularLocation>
        <location evidence="1">Cell membrane</location>
        <topology evidence="1">Multi-pass membrane protein</topology>
    </subcellularLocation>
</comment>
<evidence type="ECO:0000256" key="1">
    <source>
        <dbReference type="ARBA" id="ARBA00004651"/>
    </source>
</evidence>
<dbReference type="AlphaFoldDB" id="A0A368YHE0"/>
<reference evidence="10 11" key="1">
    <citation type="submission" date="2018-07" db="EMBL/GenBank/DDBJ databases">
        <title>Genomic Encyclopedia of Type Strains, Phase III (KMG-III): the genomes of soil and plant-associated and newly described type strains.</title>
        <authorList>
            <person name="Whitman W."/>
        </authorList>
    </citation>
    <scope>NUCLEOTIDE SEQUENCE [LARGE SCALE GENOMIC DNA]</scope>
    <source>
        <strain evidence="10 11">CECT 8525</strain>
    </source>
</reference>
<evidence type="ECO:0000256" key="6">
    <source>
        <dbReference type="SAM" id="Coils"/>
    </source>
</evidence>
<gene>
    <name evidence="10" type="ORF">DFP89_12442</name>
</gene>
<comment type="caution">
    <text evidence="10">The sequence shown here is derived from an EMBL/GenBank/DDBJ whole genome shotgun (WGS) entry which is preliminary data.</text>
</comment>
<sequence length="733" mass="79276">MIQTGKKHWRSEDAPREAVPEVDLASTIRAARAGLRRQWRLIAGLTLALTALAMVYAYFAKPTYTARAEVVVDPRISNSPSGPEAPTLLLSDALVVDSELKVLSSREVTMRSAEDMGLFDPSTEAAEEPGPLSALLDMLRAALSPRSEKPVLDAEDAEASRREIIRRKMMEDFDISRDGGTYVISIAFTSPDPVFAMKAVNTLIDAYFDVSSDAALSDTRRIASWLDQSVEKLADEVQAADRAVADYRRENNLFTMRDSVLPSEAELSSATDRLISLRSQLIEIENRQDKIEGIVDSGSAGALMDGTLGGEVASPALRDFQTRYARLISEQHELVRRWGSSSDLVARNQQDQQQLREVILDEARQIAGRMNTQIEAVRREITATEAQVEELRARASADAEKSIRLRELERDAEAKRSQYGSMLQQMISAAQRESFQRAPARVIARAVPPDQVASPKTKRLLVLTVFAGLVLGTGIAFLREMTDDRLRRVTELRDGLGLRAFGLVPGVSAARKPVSKPGSFLMPPPATNSAARGSLRSIIAQMQRIHPENGALISGLAAASRSSGVAQLSGWLASSVAGSGERVLVLDLTGDAAALAALTPAGTAPQYLDIGAPPLDELARLQATARPGQPLVAGLPKGTDILAATQQRNLEACLGALRPQLDLILLILPELAERPEVEIAAGFADCSLLVLRWGEASVNEVTELLGSSSTLAPRLFGAVFTAETSRGFSRYNA</sequence>
<dbReference type="PANTHER" id="PTHR32309">
    <property type="entry name" value="TYROSINE-PROTEIN KINASE"/>
    <property type="match status" value="1"/>
</dbReference>
<name>A0A368YHE0_9RHOB</name>
<keyword evidence="3 7" id="KW-0812">Transmembrane</keyword>
<feature type="domain" description="Polysaccharide chain length determinant N-terminal" evidence="8">
    <location>
        <begin position="35"/>
        <end position="111"/>
    </location>
</feature>
<dbReference type="RefSeq" id="WP_114350493.1">
    <property type="nucleotide sequence ID" value="NZ_QPJL01000024.1"/>
</dbReference>
<keyword evidence="11" id="KW-1185">Reference proteome</keyword>
<dbReference type="InterPro" id="IPR050445">
    <property type="entry name" value="Bact_polysacc_biosynth/exp"/>
</dbReference>
<dbReference type="Proteomes" id="UP000253345">
    <property type="component" value="Unassembled WGS sequence"/>
</dbReference>
<feature type="coiled-coil region" evidence="6">
    <location>
        <begin position="360"/>
        <end position="425"/>
    </location>
</feature>
<dbReference type="Pfam" id="PF13807">
    <property type="entry name" value="GNVR"/>
    <property type="match status" value="1"/>
</dbReference>
<evidence type="ECO:0000259" key="9">
    <source>
        <dbReference type="Pfam" id="PF13807"/>
    </source>
</evidence>
<feature type="domain" description="Tyrosine-protein kinase G-rich" evidence="9">
    <location>
        <begin position="407"/>
        <end position="481"/>
    </location>
</feature>
<proteinExistence type="predicted"/>
<evidence type="ECO:0000259" key="8">
    <source>
        <dbReference type="Pfam" id="PF02706"/>
    </source>
</evidence>
<dbReference type="InterPro" id="IPR027417">
    <property type="entry name" value="P-loop_NTPase"/>
</dbReference>
<dbReference type="EMBL" id="QPJL01000024">
    <property type="protein sequence ID" value="RCW79650.1"/>
    <property type="molecule type" value="Genomic_DNA"/>
</dbReference>
<dbReference type="Pfam" id="PF02706">
    <property type="entry name" value="Wzz"/>
    <property type="match status" value="1"/>
</dbReference>
<dbReference type="OrthoDB" id="230260at2"/>
<evidence type="ECO:0000256" key="2">
    <source>
        <dbReference type="ARBA" id="ARBA00022475"/>
    </source>
</evidence>